<dbReference type="Pfam" id="PF02873">
    <property type="entry name" value="MurB_C"/>
    <property type="match status" value="1"/>
</dbReference>
<dbReference type="Gene3D" id="3.30.465.10">
    <property type="match status" value="1"/>
</dbReference>
<dbReference type="SUPFAM" id="SSF56194">
    <property type="entry name" value="Uridine diphospho-N-Acetylenolpyruvylglucosamine reductase, MurB, C-terminal domain"/>
    <property type="match status" value="1"/>
</dbReference>
<evidence type="ECO:0000256" key="9">
    <source>
        <dbReference type="ARBA" id="ARBA00022857"/>
    </source>
</evidence>
<keyword evidence="9 16" id="KW-0521">NADP</keyword>
<comment type="caution">
    <text evidence="18">The sequence shown here is derived from an EMBL/GenBank/DDBJ whole genome shotgun (WGS) entry which is preliminary data.</text>
</comment>
<name>A0AAJ2U8A2_OENOE</name>
<dbReference type="EMBL" id="WERV01000001">
    <property type="protein sequence ID" value="MDV7714258.1"/>
    <property type="molecule type" value="Genomic_DNA"/>
</dbReference>
<feature type="active site" evidence="16">
    <location>
        <position position="278"/>
    </location>
</feature>
<dbReference type="PANTHER" id="PTHR21071:SF4">
    <property type="entry name" value="UDP-N-ACETYLENOLPYRUVOYLGLUCOSAMINE REDUCTASE"/>
    <property type="match status" value="1"/>
</dbReference>
<dbReference type="InterPro" id="IPR003170">
    <property type="entry name" value="MurB"/>
</dbReference>
<evidence type="ECO:0000313" key="18">
    <source>
        <dbReference type="EMBL" id="MDV7714258.1"/>
    </source>
</evidence>
<dbReference type="GO" id="GO:0071555">
    <property type="term" value="P:cell wall organization"/>
    <property type="evidence" value="ECO:0007669"/>
    <property type="project" value="UniProtKB-KW"/>
</dbReference>
<dbReference type="NCBIfam" id="TIGR00179">
    <property type="entry name" value="murB"/>
    <property type="match status" value="1"/>
</dbReference>
<dbReference type="PANTHER" id="PTHR21071">
    <property type="entry name" value="UDP-N-ACETYLENOLPYRUVOYLGLUCOSAMINE REDUCTASE"/>
    <property type="match status" value="1"/>
</dbReference>
<dbReference type="Gene3D" id="3.30.43.10">
    <property type="entry name" value="Uridine Diphospho-n-acetylenolpyruvylglucosamine Reductase, domain 2"/>
    <property type="match status" value="1"/>
</dbReference>
<evidence type="ECO:0000313" key="19">
    <source>
        <dbReference type="Proteomes" id="UP001281024"/>
    </source>
</evidence>
<keyword evidence="11 16" id="KW-0573">Peptidoglycan synthesis</keyword>
<dbReference type="Pfam" id="PF01565">
    <property type="entry name" value="FAD_binding_4"/>
    <property type="match status" value="1"/>
</dbReference>
<dbReference type="GO" id="GO:0005829">
    <property type="term" value="C:cytosol"/>
    <property type="evidence" value="ECO:0007669"/>
    <property type="project" value="TreeGrafter"/>
</dbReference>
<reference evidence="18" key="1">
    <citation type="submission" date="2019-10" db="EMBL/GenBank/DDBJ databases">
        <title>Malate fermentation in French cider.</title>
        <authorList>
            <person name="Cousin F.J."/>
            <person name="Medina Fernandez S."/>
            <person name="Misery B."/>
            <person name="Laplace J.-M."/>
            <person name="Cretenet M."/>
        </authorList>
    </citation>
    <scope>NUCLEOTIDE SEQUENCE</scope>
    <source>
        <strain evidence="18">UCMA15129</strain>
    </source>
</reference>
<dbReference type="GO" id="GO:0071949">
    <property type="term" value="F:FAD binding"/>
    <property type="evidence" value="ECO:0007669"/>
    <property type="project" value="InterPro"/>
</dbReference>
<dbReference type="Gene3D" id="3.90.78.10">
    <property type="entry name" value="UDP-N-acetylenolpyruvoylglucosamine reductase, C-terminal domain"/>
    <property type="match status" value="1"/>
</dbReference>
<evidence type="ECO:0000256" key="12">
    <source>
        <dbReference type="ARBA" id="ARBA00023002"/>
    </source>
</evidence>
<dbReference type="PROSITE" id="PS51387">
    <property type="entry name" value="FAD_PCMH"/>
    <property type="match status" value="1"/>
</dbReference>
<organism evidence="18 19">
    <name type="scientific">Oenococcus oeni</name>
    <name type="common">Leuconostoc oenos</name>
    <dbReference type="NCBI Taxonomy" id="1247"/>
    <lineage>
        <taxon>Bacteria</taxon>
        <taxon>Bacillati</taxon>
        <taxon>Bacillota</taxon>
        <taxon>Bacilli</taxon>
        <taxon>Lactobacillales</taxon>
        <taxon>Lactobacillaceae</taxon>
        <taxon>Oenococcus</taxon>
    </lineage>
</organism>
<evidence type="ECO:0000256" key="5">
    <source>
        <dbReference type="ARBA" id="ARBA00022490"/>
    </source>
</evidence>
<comment type="similarity">
    <text evidence="16">Belongs to the MurB family.</text>
</comment>
<comment type="function">
    <text evidence="2 16">Cell wall formation.</text>
</comment>
<sequence>MYKDKSIAEYAFAQVGGIVDYLAFPKNEQEMEKLLVAASHEDLPVHVLGQLSNMLISDQGVQGLVIITSEMKKIEINGRDVIAGAGIDMISVSEFAYEHALSGLEWAAGLPGSVGGAVYMNAGAYGGNTADCLKSVVALDKNGRPTVLTKKKLGFSYRNSGIQKNDYYIIQATFELKPDQPDEIRRWMDEFNLRRIDKQPLNLPSNGSVFKRPSGYYAGKLVSDAGLQGVQIGGAQLSTKHANFIVNIDHAKTEDYLNLINLVKHTIKEKNGIDMELEIKMIGKGFTEN</sequence>
<evidence type="ECO:0000256" key="8">
    <source>
        <dbReference type="ARBA" id="ARBA00022827"/>
    </source>
</evidence>
<dbReference type="InterPro" id="IPR006094">
    <property type="entry name" value="Oxid_FAD_bind_N"/>
</dbReference>
<evidence type="ECO:0000256" key="13">
    <source>
        <dbReference type="ARBA" id="ARBA00023306"/>
    </source>
</evidence>
<evidence type="ECO:0000256" key="3">
    <source>
        <dbReference type="ARBA" id="ARBA00004496"/>
    </source>
</evidence>
<keyword evidence="10 16" id="KW-0133">Cell shape</keyword>
<proteinExistence type="inferred from homology"/>
<protein>
    <recommendedName>
        <fullName evidence="16">UDP-N-acetylenolpyruvoylglucosamine reductase</fullName>
        <ecNumber evidence="16">1.3.1.98</ecNumber>
    </recommendedName>
    <alternativeName>
        <fullName evidence="16">UDP-N-acetylmuramate dehydrogenase</fullName>
    </alternativeName>
</protein>
<keyword evidence="8 16" id="KW-0274">FAD</keyword>
<keyword evidence="6 16" id="KW-0132">Cell division</keyword>
<keyword evidence="14 16" id="KW-0961">Cell wall biogenesis/degradation</keyword>
<dbReference type="GO" id="GO:0051301">
    <property type="term" value="P:cell division"/>
    <property type="evidence" value="ECO:0007669"/>
    <property type="project" value="UniProtKB-KW"/>
</dbReference>
<evidence type="ECO:0000256" key="10">
    <source>
        <dbReference type="ARBA" id="ARBA00022960"/>
    </source>
</evidence>
<comment type="subcellular location">
    <subcellularLocation>
        <location evidence="3 16">Cytoplasm</location>
    </subcellularLocation>
</comment>
<keyword evidence="13 16" id="KW-0131">Cell cycle</keyword>
<dbReference type="NCBIfam" id="NF010480">
    <property type="entry name" value="PRK13905.1"/>
    <property type="match status" value="1"/>
</dbReference>
<dbReference type="HAMAP" id="MF_00037">
    <property type="entry name" value="MurB"/>
    <property type="match status" value="1"/>
</dbReference>
<evidence type="ECO:0000256" key="4">
    <source>
        <dbReference type="ARBA" id="ARBA00004752"/>
    </source>
</evidence>
<dbReference type="Proteomes" id="UP001281024">
    <property type="component" value="Unassembled WGS sequence"/>
</dbReference>
<dbReference type="InterPro" id="IPR036318">
    <property type="entry name" value="FAD-bd_PCMH-like_sf"/>
</dbReference>
<keyword evidence="5 16" id="KW-0963">Cytoplasm</keyword>
<dbReference type="InterPro" id="IPR016166">
    <property type="entry name" value="FAD-bd_PCMH"/>
</dbReference>
<dbReference type="EC" id="1.3.1.98" evidence="16"/>
<dbReference type="AlphaFoldDB" id="A0AAJ2U8A2"/>
<feature type="domain" description="FAD-binding PCMH-type" evidence="17">
    <location>
        <begin position="14"/>
        <end position="179"/>
    </location>
</feature>
<gene>
    <name evidence="16 18" type="primary">murB</name>
    <name evidence="18" type="ORF">GA838_00480</name>
</gene>
<evidence type="ECO:0000256" key="1">
    <source>
        <dbReference type="ARBA" id="ARBA00001974"/>
    </source>
</evidence>
<dbReference type="GO" id="GO:0008762">
    <property type="term" value="F:UDP-N-acetylmuramate dehydrogenase activity"/>
    <property type="evidence" value="ECO:0007669"/>
    <property type="project" value="UniProtKB-UniRule"/>
</dbReference>
<feature type="active site" evidence="16">
    <location>
        <position position="158"/>
    </location>
</feature>
<dbReference type="GO" id="GO:0008360">
    <property type="term" value="P:regulation of cell shape"/>
    <property type="evidence" value="ECO:0007669"/>
    <property type="project" value="UniProtKB-KW"/>
</dbReference>
<evidence type="ECO:0000256" key="2">
    <source>
        <dbReference type="ARBA" id="ARBA00003921"/>
    </source>
</evidence>
<comment type="cofactor">
    <cofactor evidence="1 16">
        <name>FAD</name>
        <dbReference type="ChEBI" id="CHEBI:57692"/>
    </cofactor>
</comment>
<feature type="active site" description="Proton donor" evidence="16">
    <location>
        <position position="208"/>
    </location>
</feature>
<evidence type="ECO:0000256" key="15">
    <source>
        <dbReference type="ARBA" id="ARBA00048914"/>
    </source>
</evidence>
<dbReference type="InterPro" id="IPR016169">
    <property type="entry name" value="FAD-bd_PCMH_sub2"/>
</dbReference>
<evidence type="ECO:0000256" key="6">
    <source>
        <dbReference type="ARBA" id="ARBA00022618"/>
    </source>
</evidence>
<dbReference type="InterPro" id="IPR016167">
    <property type="entry name" value="FAD-bd_PCMH_sub1"/>
</dbReference>
<accession>A0AAJ2U8A2</accession>
<evidence type="ECO:0000256" key="11">
    <source>
        <dbReference type="ARBA" id="ARBA00022984"/>
    </source>
</evidence>
<evidence type="ECO:0000256" key="7">
    <source>
        <dbReference type="ARBA" id="ARBA00022630"/>
    </source>
</evidence>
<keyword evidence="7 16" id="KW-0285">Flavoprotein</keyword>
<comment type="pathway">
    <text evidence="4 16">Cell wall biogenesis; peptidoglycan biosynthesis.</text>
</comment>
<dbReference type="GO" id="GO:0009252">
    <property type="term" value="P:peptidoglycan biosynthetic process"/>
    <property type="evidence" value="ECO:0007669"/>
    <property type="project" value="UniProtKB-UniRule"/>
</dbReference>
<dbReference type="RefSeq" id="WP_080034635.1">
    <property type="nucleotide sequence ID" value="NZ_LKRZ01000055.1"/>
</dbReference>
<evidence type="ECO:0000256" key="16">
    <source>
        <dbReference type="HAMAP-Rule" id="MF_00037"/>
    </source>
</evidence>
<evidence type="ECO:0000259" key="17">
    <source>
        <dbReference type="PROSITE" id="PS51387"/>
    </source>
</evidence>
<evidence type="ECO:0000256" key="14">
    <source>
        <dbReference type="ARBA" id="ARBA00023316"/>
    </source>
</evidence>
<keyword evidence="12 16" id="KW-0560">Oxidoreductase</keyword>
<comment type="catalytic activity">
    <reaction evidence="15 16">
        <text>UDP-N-acetyl-alpha-D-muramate + NADP(+) = UDP-N-acetyl-3-O-(1-carboxyvinyl)-alpha-D-glucosamine + NADPH + H(+)</text>
        <dbReference type="Rhea" id="RHEA:12248"/>
        <dbReference type="ChEBI" id="CHEBI:15378"/>
        <dbReference type="ChEBI" id="CHEBI:57783"/>
        <dbReference type="ChEBI" id="CHEBI:58349"/>
        <dbReference type="ChEBI" id="CHEBI:68483"/>
        <dbReference type="ChEBI" id="CHEBI:70757"/>
        <dbReference type="EC" id="1.3.1.98"/>
    </reaction>
</comment>
<dbReference type="InterPro" id="IPR011601">
    <property type="entry name" value="MurB_C"/>
</dbReference>
<dbReference type="SUPFAM" id="SSF56176">
    <property type="entry name" value="FAD-binding/transporter-associated domain-like"/>
    <property type="match status" value="1"/>
</dbReference>
<dbReference type="InterPro" id="IPR036635">
    <property type="entry name" value="MurB_C_sf"/>
</dbReference>